<proteinExistence type="predicted"/>
<name>X0YXA1_9ZZZZ</name>
<comment type="caution">
    <text evidence="1">The sequence shown here is derived from an EMBL/GenBank/DDBJ whole genome shotgun (WGS) entry which is preliminary data.</text>
</comment>
<dbReference type="Gene3D" id="1.10.150.20">
    <property type="entry name" value="5' to 3' exonuclease, C-terminal subdomain"/>
    <property type="match status" value="1"/>
</dbReference>
<gene>
    <name evidence="1" type="ORF">S01H1_84199</name>
</gene>
<dbReference type="SUPFAM" id="SSF56672">
    <property type="entry name" value="DNA/RNA polymerases"/>
    <property type="match status" value="1"/>
</dbReference>
<dbReference type="InterPro" id="IPR043502">
    <property type="entry name" value="DNA/RNA_pol_sf"/>
</dbReference>
<dbReference type="EMBL" id="BARS01057426">
    <property type="protein sequence ID" value="GAG51187.1"/>
    <property type="molecule type" value="Genomic_DNA"/>
</dbReference>
<feature type="non-terminal residue" evidence="1">
    <location>
        <position position="1"/>
    </location>
</feature>
<organism evidence="1">
    <name type="scientific">marine sediment metagenome</name>
    <dbReference type="NCBI Taxonomy" id="412755"/>
    <lineage>
        <taxon>unclassified sequences</taxon>
        <taxon>metagenomes</taxon>
        <taxon>ecological metagenomes</taxon>
    </lineage>
</organism>
<protein>
    <recommendedName>
        <fullName evidence="2">DNA-directed DNA polymerase family A palm domain-containing protein</fullName>
    </recommendedName>
</protein>
<evidence type="ECO:0000313" key="1">
    <source>
        <dbReference type="EMBL" id="GAG51187.1"/>
    </source>
</evidence>
<dbReference type="Gene3D" id="3.30.70.370">
    <property type="match status" value="1"/>
</dbReference>
<accession>X0YXA1</accession>
<evidence type="ECO:0008006" key="2">
    <source>
        <dbReference type="Google" id="ProtNLM"/>
    </source>
</evidence>
<sequence length="140" mass="15500">AVNHAMLRNWLQTVFGWRVQVGSNANPRSLQNFPVQGNGAEMLRIACCLATERGIKVCCPVHDALLVEGPAGEIHEVVADTQAAMAEASRTVLGGFELRADAEIVTYPNRYMDKRGRKMWDTVMSLLEELSEPEMELVEA</sequence>
<dbReference type="AlphaFoldDB" id="X0YXA1"/>
<reference evidence="1" key="1">
    <citation type="journal article" date="2014" name="Front. Microbiol.">
        <title>High frequency of phylogenetically diverse reductive dehalogenase-homologous genes in deep subseafloor sedimentary metagenomes.</title>
        <authorList>
            <person name="Kawai M."/>
            <person name="Futagami T."/>
            <person name="Toyoda A."/>
            <person name="Takaki Y."/>
            <person name="Nishi S."/>
            <person name="Hori S."/>
            <person name="Arai W."/>
            <person name="Tsubouchi T."/>
            <person name="Morono Y."/>
            <person name="Uchiyama I."/>
            <person name="Ito T."/>
            <person name="Fujiyama A."/>
            <person name="Inagaki F."/>
            <person name="Takami H."/>
        </authorList>
    </citation>
    <scope>NUCLEOTIDE SEQUENCE</scope>
    <source>
        <strain evidence="1">Expedition CK06-06</strain>
    </source>
</reference>
<feature type="non-terminal residue" evidence="1">
    <location>
        <position position="140"/>
    </location>
</feature>